<accession>A0A8X6HGD1</accession>
<dbReference type="OrthoDB" id="6418415at2759"/>
<comment type="caution">
    <text evidence="1">The sequence shown here is derived from an EMBL/GenBank/DDBJ whole genome shotgun (WGS) entry which is preliminary data.</text>
</comment>
<dbReference type="PANTHER" id="PTHR45913">
    <property type="entry name" value="EPM2A-INTERACTING PROTEIN 1"/>
    <property type="match status" value="1"/>
</dbReference>
<proteinExistence type="predicted"/>
<dbReference type="EMBL" id="BMAO01008384">
    <property type="protein sequence ID" value="GFR22963.1"/>
    <property type="molecule type" value="Genomic_DNA"/>
</dbReference>
<name>A0A8X6HGD1_TRICU</name>
<reference evidence="1" key="1">
    <citation type="submission" date="2020-07" db="EMBL/GenBank/DDBJ databases">
        <title>Multicomponent nature underlies the extraordinary mechanical properties of spider dragline silk.</title>
        <authorList>
            <person name="Kono N."/>
            <person name="Nakamura H."/>
            <person name="Mori M."/>
            <person name="Yoshida Y."/>
            <person name="Ohtoshi R."/>
            <person name="Malay A.D."/>
            <person name="Moran D.A.P."/>
            <person name="Tomita M."/>
            <person name="Numata K."/>
            <person name="Arakawa K."/>
        </authorList>
    </citation>
    <scope>NUCLEOTIDE SEQUENCE</scope>
</reference>
<dbReference type="PANTHER" id="PTHR45913:SF19">
    <property type="entry name" value="LOW QUALITY PROTEIN: ZINC FINGER BED DOMAIN-CONTAINING PROTEIN 5-LIKE"/>
    <property type="match status" value="1"/>
</dbReference>
<dbReference type="AlphaFoldDB" id="A0A8X6HGD1"/>
<evidence type="ECO:0000313" key="2">
    <source>
        <dbReference type="Proteomes" id="UP000887116"/>
    </source>
</evidence>
<dbReference type="Proteomes" id="UP000887116">
    <property type="component" value="Unassembled WGS sequence"/>
</dbReference>
<sequence length="162" mass="18811">MSGRFQSKQALVKHKSPLYIWTHCMIHRETLASKEMSPGLNLVLTTVVTVVNYIKMRPLSSRIFSRLCKDMGVVHSSLLFYSEARLLRGKFLQRVYEFRNKNAIFLEKENVPEAENFRAGLFVVRLSYLVDISDKLNILNHQLQGSNVHMFDTSDKKKLCFL</sequence>
<keyword evidence="2" id="KW-1185">Reference proteome</keyword>
<organism evidence="1 2">
    <name type="scientific">Trichonephila clavata</name>
    <name type="common">Joro spider</name>
    <name type="synonym">Nephila clavata</name>
    <dbReference type="NCBI Taxonomy" id="2740835"/>
    <lineage>
        <taxon>Eukaryota</taxon>
        <taxon>Metazoa</taxon>
        <taxon>Ecdysozoa</taxon>
        <taxon>Arthropoda</taxon>
        <taxon>Chelicerata</taxon>
        <taxon>Arachnida</taxon>
        <taxon>Araneae</taxon>
        <taxon>Araneomorphae</taxon>
        <taxon>Entelegynae</taxon>
        <taxon>Araneoidea</taxon>
        <taxon>Nephilidae</taxon>
        <taxon>Trichonephila</taxon>
    </lineage>
</organism>
<protein>
    <submittedName>
        <fullName evidence="1">Zinc finger BED domain-containing protein 5</fullName>
    </submittedName>
</protein>
<evidence type="ECO:0000313" key="1">
    <source>
        <dbReference type="EMBL" id="GFR22963.1"/>
    </source>
</evidence>
<gene>
    <name evidence="1" type="primary">X975_20000</name>
    <name evidence="1" type="ORF">TNCT_200911</name>
</gene>